<evidence type="ECO:0000313" key="2">
    <source>
        <dbReference type="Proteomes" id="UP000054937"/>
    </source>
</evidence>
<dbReference type="Proteomes" id="UP000054937">
    <property type="component" value="Unassembled WGS sequence"/>
</dbReference>
<dbReference type="AlphaFoldDB" id="A0A0V0R5Q6"/>
<dbReference type="InParanoid" id="A0A0V0R5Q6"/>
<dbReference type="GO" id="GO:0004519">
    <property type="term" value="F:endonuclease activity"/>
    <property type="evidence" value="ECO:0007669"/>
    <property type="project" value="UniProtKB-KW"/>
</dbReference>
<gene>
    <name evidence="1" type="ORF">PPERSA_02709</name>
</gene>
<protein>
    <submittedName>
        <fullName evidence="1">Endonuclease/exonuclease/phosphatase</fullName>
    </submittedName>
</protein>
<dbReference type="SUPFAM" id="SSF56219">
    <property type="entry name" value="DNase I-like"/>
    <property type="match status" value="1"/>
</dbReference>
<keyword evidence="1" id="KW-0378">Hydrolase</keyword>
<keyword evidence="1" id="KW-0255">Endonuclease</keyword>
<dbReference type="GO" id="GO:0004527">
    <property type="term" value="F:exonuclease activity"/>
    <property type="evidence" value="ECO:0007669"/>
    <property type="project" value="UniProtKB-KW"/>
</dbReference>
<sequence>MPIFSQNELTNNCLETCQKIVQDSILENNNNEKQFFQNLIMLNKNFNLNKQKEILNLSRSQYINNAANSLFLEDENEVKIFDEQQKMLEQQIQHSFNNFAKFYFPFQSKFANYFSPLIQEDNLPLIDLAIDAIQKIQQLITFATNNNILISNDDQNLINQSLRPNQLRILGFNCSSFINQNSYQQNHNKINNIINYQPDVVLLVETDANNFTEKIQKQLEKKNNRLNKIIHDPQKKLLIEEIKREIEELTSPKIIERFPNPLNNDEYNLLSQSPMLANEPQKLRSGAAIYLGNRLSNSKYQGLKKDENIIEERNLQNAATIQIESQKITFVSVRIQAGRWKDSLKAFFNNVKTIQDQNPDNLIICYCDANCKTIKGSINQALQQNEKNFITLKNKFNSIGMETLVPSSPT</sequence>
<reference evidence="1 2" key="1">
    <citation type="journal article" date="2015" name="Sci. Rep.">
        <title>Genome of the facultative scuticociliatosis pathogen Pseudocohnilembus persalinus provides insight into its virulence through horizontal gene transfer.</title>
        <authorList>
            <person name="Xiong J."/>
            <person name="Wang G."/>
            <person name="Cheng J."/>
            <person name="Tian M."/>
            <person name="Pan X."/>
            <person name="Warren A."/>
            <person name="Jiang C."/>
            <person name="Yuan D."/>
            <person name="Miao W."/>
        </authorList>
    </citation>
    <scope>NUCLEOTIDE SEQUENCE [LARGE SCALE GENOMIC DNA]</scope>
    <source>
        <strain evidence="1">36N120E</strain>
    </source>
</reference>
<dbReference type="InterPro" id="IPR036691">
    <property type="entry name" value="Endo/exonu/phosph_ase_sf"/>
</dbReference>
<name>A0A0V0R5Q6_PSEPJ</name>
<comment type="caution">
    <text evidence="1">The sequence shown here is derived from an EMBL/GenBank/DDBJ whole genome shotgun (WGS) entry which is preliminary data.</text>
</comment>
<evidence type="ECO:0000313" key="1">
    <source>
        <dbReference type="EMBL" id="KRX09837.1"/>
    </source>
</evidence>
<keyword evidence="2" id="KW-1185">Reference proteome</keyword>
<proteinExistence type="predicted"/>
<keyword evidence="1" id="KW-0540">Nuclease</keyword>
<dbReference type="EMBL" id="LDAU01000044">
    <property type="protein sequence ID" value="KRX09837.1"/>
    <property type="molecule type" value="Genomic_DNA"/>
</dbReference>
<keyword evidence="1" id="KW-0269">Exonuclease</keyword>
<dbReference type="Gene3D" id="3.60.10.10">
    <property type="entry name" value="Endonuclease/exonuclease/phosphatase"/>
    <property type="match status" value="1"/>
</dbReference>
<accession>A0A0V0R5Q6</accession>
<organism evidence="1 2">
    <name type="scientific">Pseudocohnilembus persalinus</name>
    <name type="common">Ciliate</name>
    <dbReference type="NCBI Taxonomy" id="266149"/>
    <lineage>
        <taxon>Eukaryota</taxon>
        <taxon>Sar</taxon>
        <taxon>Alveolata</taxon>
        <taxon>Ciliophora</taxon>
        <taxon>Intramacronucleata</taxon>
        <taxon>Oligohymenophorea</taxon>
        <taxon>Scuticociliatia</taxon>
        <taxon>Philasterida</taxon>
        <taxon>Pseudocohnilembidae</taxon>
        <taxon>Pseudocohnilembus</taxon>
    </lineage>
</organism>